<comment type="caution">
    <text evidence="2">The sequence shown here is derived from an EMBL/GenBank/DDBJ whole genome shotgun (WGS) entry which is preliminary data.</text>
</comment>
<evidence type="ECO:0000256" key="1">
    <source>
        <dbReference type="SAM" id="MobiDB-lite"/>
    </source>
</evidence>
<sequence>MTFPPPDAGCPAKTHLPGHSATEPGKGTRKSQIYLASLHPVRGAVSAGHGATGRRDRNGRCKPAVEIRGMAGSGAEGIAGATLFPARSDGRKLMAGHNNAAPPP</sequence>
<evidence type="ECO:0000313" key="2">
    <source>
        <dbReference type="EMBL" id="ECX6662215.1"/>
    </source>
</evidence>
<dbReference type="AlphaFoldDB" id="A0A5V3YJE4"/>
<organism evidence="2">
    <name type="scientific">Salmonella enterica</name>
    <name type="common">Salmonella choleraesuis</name>
    <dbReference type="NCBI Taxonomy" id="28901"/>
    <lineage>
        <taxon>Bacteria</taxon>
        <taxon>Pseudomonadati</taxon>
        <taxon>Pseudomonadota</taxon>
        <taxon>Gammaproteobacteria</taxon>
        <taxon>Enterobacterales</taxon>
        <taxon>Enterobacteriaceae</taxon>
        <taxon>Salmonella</taxon>
    </lineage>
</organism>
<name>A0A5V3YJE4_SALER</name>
<feature type="region of interest" description="Disordered" evidence="1">
    <location>
        <begin position="1"/>
        <end position="28"/>
    </location>
</feature>
<dbReference type="EMBL" id="AALAOU010000027">
    <property type="protein sequence ID" value="ECX6662215.1"/>
    <property type="molecule type" value="Genomic_DNA"/>
</dbReference>
<accession>A0A5V3YJE4</accession>
<gene>
    <name evidence="2" type="ORF">F6X26_25255</name>
</gene>
<proteinExistence type="predicted"/>
<protein>
    <submittedName>
        <fullName evidence="2">Uncharacterized protein</fullName>
    </submittedName>
</protein>
<reference evidence="2" key="1">
    <citation type="submission" date="2019-09" db="EMBL/GenBank/DDBJ databases">
        <authorList>
            <consortium name="PulseNet: The National Subtyping Network for Foodborne Disease Surveillance"/>
            <person name="Tarr C.L."/>
            <person name="Trees E."/>
            <person name="Katz L.S."/>
            <person name="Carleton-Romer H.A."/>
            <person name="Stroika S."/>
            <person name="Kucerova Z."/>
            <person name="Roache K.F."/>
            <person name="Sabol A.L."/>
            <person name="Besser J."/>
            <person name="Gerner-Smidt P."/>
        </authorList>
    </citation>
    <scope>NUCLEOTIDE SEQUENCE</scope>
    <source>
        <strain evidence="2">PNUSAS101199</strain>
    </source>
</reference>